<sequence length="184" mass="19788">MKKLIISLVALFAISNVFAQQFGAGVKAGINLANITGARSSADAKIGFVGGVFGEVRFSESIGISADLLYSGEGASVKDEKETAVFNSQYLNMPILFNYYIGNFAVKAGFQPKLLLSAKLKVDGEISDIKGVYKNFDFSVPVGVSYQFGNHIVADLRYNIGISNIAKNDKGYNSAFALTVGWKF</sequence>
<dbReference type="SUPFAM" id="SSF56925">
    <property type="entry name" value="OMPA-like"/>
    <property type="match status" value="1"/>
</dbReference>
<name>A0A060R9K9_9BACT</name>
<dbReference type="EMBL" id="HG934468">
    <property type="protein sequence ID" value="CDN30114.1"/>
    <property type="molecule type" value="Genomic_DNA"/>
</dbReference>
<keyword evidence="4" id="KW-1185">Reference proteome</keyword>
<proteinExistence type="predicted"/>
<reference evidence="3 4" key="1">
    <citation type="journal article" date="2015" name="Genome Announc.">
        <title>Complete Genome Sequence of the Novel Leech Symbiont Mucinivorans hirudinis M3T.</title>
        <authorList>
            <person name="Nelson M.C."/>
            <person name="Bomar L."/>
            <person name="Graf J."/>
        </authorList>
    </citation>
    <scope>NUCLEOTIDE SEQUENCE [LARGE SCALE GENOMIC DNA]</scope>
    <source>
        <strain evidence="4">M3</strain>
    </source>
</reference>
<dbReference type="KEGG" id="rbc:BN938_0007"/>
<dbReference type="Proteomes" id="UP000027616">
    <property type="component" value="Chromosome I"/>
</dbReference>
<dbReference type="InterPro" id="IPR025665">
    <property type="entry name" value="Beta-barrel_OMP_2"/>
</dbReference>
<dbReference type="eggNOG" id="COG3637">
    <property type="taxonomic scope" value="Bacteria"/>
</dbReference>
<evidence type="ECO:0000259" key="2">
    <source>
        <dbReference type="Pfam" id="PF13568"/>
    </source>
</evidence>
<dbReference type="HOGENOM" id="CLU_082049_0_0_10"/>
<evidence type="ECO:0000313" key="4">
    <source>
        <dbReference type="Proteomes" id="UP000027616"/>
    </source>
</evidence>
<protein>
    <recommendedName>
        <fullName evidence="2">Outer membrane protein beta-barrel domain-containing protein</fullName>
    </recommendedName>
</protein>
<keyword evidence="1" id="KW-0732">Signal</keyword>
<gene>
    <name evidence="3" type="ORF">BN938_0007</name>
</gene>
<dbReference type="InterPro" id="IPR011250">
    <property type="entry name" value="OMP/PagP_B-barrel"/>
</dbReference>
<feature type="signal peptide" evidence="1">
    <location>
        <begin position="1"/>
        <end position="19"/>
    </location>
</feature>
<evidence type="ECO:0000313" key="3">
    <source>
        <dbReference type="EMBL" id="CDN30114.1"/>
    </source>
</evidence>
<feature type="chain" id="PRO_5001589492" description="Outer membrane protein beta-barrel domain-containing protein" evidence="1">
    <location>
        <begin position="20"/>
        <end position="184"/>
    </location>
</feature>
<accession>A0A060R9K9</accession>
<dbReference type="AlphaFoldDB" id="A0A060R9K9"/>
<dbReference type="OrthoDB" id="947434at2"/>
<evidence type="ECO:0000256" key="1">
    <source>
        <dbReference type="SAM" id="SignalP"/>
    </source>
</evidence>
<dbReference type="STRING" id="1433126.BN938_0007"/>
<dbReference type="Pfam" id="PF13568">
    <property type="entry name" value="OMP_b-brl_2"/>
    <property type="match status" value="1"/>
</dbReference>
<organism evidence="3 4">
    <name type="scientific">Mucinivorans hirudinis</name>
    <dbReference type="NCBI Taxonomy" id="1433126"/>
    <lineage>
        <taxon>Bacteria</taxon>
        <taxon>Pseudomonadati</taxon>
        <taxon>Bacteroidota</taxon>
        <taxon>Bacteroidia</taxon>
        <taxon>Bacteroidales</taxon>
        <taxon>Rikenellaceae</taxon>
        <taxon>Mucinivorans</taxon>
    </lineage>
</organism>
<feature type="domain" description="Outer membrane protein beta-barrel" evidence="2">
    <location>
        <begin position="18"/>
        <end position="165"/>
    </location>
</feature>